<evidence type="ECO:0000313" key="1">
    <source>
        <dbReference type="EMBL" id="WAX56988.1"/>
    </source>
</evidence>
<reference evidence="1" key="1">
    <citation type="submission" date="2022-05" db="EMBL/GenBank/DDBJ databases">
        <title>Jatrophihabitans sp. SB3-54 whole genome sequence.</title>
        <authorList>
            <person name="Suh M.K."/>
            <person name="Eom M.K."/>
            <person name="Kim J.S."/>
            <person name="Kim H.S."/>
            <person name="Do H.E."/>
            <person name="Shin Y.K."/>
            <person name="Lee J.-S."/>
        </authorList>
    </citation>
    <scope>NUCLEOTIDE SEQUENCE</scope>
    <source>
        <strain evidence="1">SB3-54</strain>
    </source>
</reference>
<dbReference type="InterPro" id="IPR021522">
    <property type="entry name" value="MctB"/>
</dbReference>
<name>A0ABY7JXF6_9ACTN</name>
<keyword evidence="2" id="KW-1185">Reference proteome</keyword>
<dbReference type="EMBL" id="CP097463">
    <property type="protein sequence ID" value="WAX56988.1"/>
    <property type="molecule type" value="Genomic_DNA"/>
</dbReference>
<dbReference type="RefSeq" id="WP_269443522.1">
    <property type="nucleotide sequence ID" value="NZ_CP097463.1"/>
</dbReference>
<organism evidence="1 2">
    <name type="scientific">Jatrophihabitans cynanchi</name>
    <dbReference type="NCBI Taxonomy" id="2944128"/>
    <lineage>
        <taxon>Bacteria</taxon>
        <taxon>Bacillati</taxon>
        <taxon>Actinomycetota</taxon>
        <taxon>Actinomycetes</taxon>
        <taxon>Jatrophihabitantales</taxon>
        <taxon>Jatrophihabitantaceae</taxon>
        <taxon>Jatrophihabitans</taxon>
    </lineage>
</organism>
<gene>
    <name evidence="1" type="ORF">M6B22_21070</name>
</gene>
<dbReference type="Pfam" id="PF11382">
    <property type="entry name" value="MctB"/>
    <property type="match status" value="1"/>
</dbReference>
<protein>
    <submittedName>
        <fullName evidence="1">Copper transporter</fullName>
    </submittedName>
</protein>
<dbReference type="Proteomes" id="UP001164693">
    <property type="component" value="Chromosome"/>
</dbReference>
<evidence type="ECO:0000313" key="2">
    <source>
        <dbReference type="Proteomes" id="UP001164693"/>
    </source>
</evidence>
<sequence>MISFRYHLVSIVAVFLALAVGIVVGTTALNGPVTTDLRKQVNTLKGERADLAKQVKTLQNQVDNAGQFATTFGSQLVTGTLKDKSVLLIGLPGATTGTQDGIAAELTAAGATITGHLQLAHDYVDQSGASNLSSLVTGSLHPVGLTLPETSDARLLGAATLAYVLLGSGQPTDLKSVLSAFSASHLITSDPKGIEPAKMVVVVGTGTIAKDDYVGAAEVDLVNALQSKGGQVVVAGDTGSALGGGVVALVRSSAAKAAVSTVDNANSAFGQVSTTLALADAANSRVGHYGTAPGADALFPTPSG</sequence>
<proteinExistence type="predicted"/>
<accession>A0ABY7JXF6</accession>